<evidence type="ECO:0000313" key="2">
    <source>
        <dbReference type="EMBL" id="JAE14323.1"/>
    </source>
</evidence>
<protein>
    <submittedName>
        <fullName evidence="2">Uncharacterized protein</fullName>
    </submittedName>
</protein>
<feature type="region of interest" description="Disordered" evidence="1">
    <location>
        <begin position="1"/>
        <end position="77"/>
    </location>
</feature>
<reference evidence="2" key="1">
    <citation type="submission" date="2014-09" db="EMBL/GenBank/DDBJ databases">
        <authorList>
            <person name="Magalhaes I.L.F."/>
            <person name="Oliveira U."/>
            <person name="Santos F.R."/>
            <person name="Vidigal T.H.D.A."/>
            <person name="Brescovit A.D."/>
            <person name="Santos A.J."/>
        </authorList>
    </citation>
    <scope>NUCLEOTIDE SEQUENCE</scope>
    <source>
        <tissue evidence="2">Shoot tissue taken approximately 20 cm above the soil surface</tissue>
    </source>
</reference>
<sequence length="134" mass="14143">MGKKGKWFSAVKKVFSSSDPDEKEAKAEKADKSKSRRKWLFGKSKHSDPSTSTMSGTAPVALLPPPPSTPPTQPHTQEIKDVKPVETDSEQNKHAYSVALASAVAAEAAAVAAQAAAEVVRLTAVTTPSQKNAC</sequence>
<feature type="compositionally biased region" description="Basic residues" evidence="1">
    <location>
        <begin position="34"/>
        <end position="44"/>
    </location>
</feature>
<name>A0A0A9G100_ARUDO</name>
<dbReference type="EMBL" id="GBRH01183573">
    <property type="protein sequence ID" value="JAE14323.1"/>
    <property type="molecule type" value="Transcribed_RNA"/>
</dbReference>
<feature type="compositionally biased region" description="Basic and acidic residues" evidence="1">
    <location>
        <begin position="23"/>
        <end position="33"/>
    </location>
</feature>
<organism evidence="2">
    <name type="scientific">Arundo donax</name>
    <name type="common">Giant reed</name>
    <name type="synonym">Donax arundinaceus</name>
    <dbReference type="NCBI Taxonomy" id="35708"/>
    <lineage>
        <taxon>Eukaryota</taxon>
        <taxon>Viridiplantae</taxon>
        <taxon>Streptophyta</taxon>
        <taxon>Embryophyta</taxon>
        <taxon>Tracheophyta</taxon>
        <taxon>Spermatophyta</taxon>
        <taxon>Magnoliopsida</taxon>
        <taxon>Liliopsida</taxon>
        <taxon>Poales</taxon>
        <taxon>Poaceae</taxon>
        <taxon>PACMAD clade</taxon>
        <taxon>Arundinoideae</taxon>
        <taxon>Arundineae</taxon>
        <taxon>Arundo</taxon>
    </lineage>
</organism>
<feature type="compositionally biased region" description="Pro residues" evidence="1">
    <location>
        <begin position="62"/>
        <end position="73"/>
    </location>
</feature>
<evidence type="ECO:0000256" key="1">
    <source>
        <dbReference type="SAM" id="MobiDB-lite"/>
    </source>
</evidence>
<reference evidence="2" key="2">
    <citation type="journal article" date="2015" name="Data Brief">
        <title>Shoot transcriptome of the giant reed, Arundo donax.</title>
        <authorList>
            <person name="Barrero R.A."/>
            <person name="Guerrero F.D."/>
            <person name="Moolhuijzen P."/>
            <person name="Goolsby J.A."/>
            <person name="Tidwell J."/>
            <person name="Bellgard S.E."/>
            <person name="Bellgard M.I."/>
        </authorList>
    </citation>
    <scope>NUCLEOTIDE SEQUENCE</scope>
    <source>
        <tissue evidence="2">Shoot tissue taken approximately 20 cm above the soil surface</tissue>
    </source>
</reference>
<dbReference type="AlphaFoldDB" id="A0A0A9G100"/>
<accession>A0A0A9G100</accession>
<proteinExistence type="predicted"/>